<accession>A0A0K1JNP4</accession>
<dbReference type="SMART" id="SM00563">
    <property type="entry name" value="PlsC"/>
    <property type="match status" value="1"/>
</dbReference>
<keyword evidence="5 7" id="KW-0012">Acyltransferase</keyword>
<dbReference type="InterPro" id="IPR041728">
    <property type="entry name" value="GPAT/DHAPAT_LPLAT"/>
</dbReference>
<dbReference type="CDD" id="cd07993">
    <property type="entry name" value="LPLAT_DHAPAT-like"/>
    <property type="match status" value="1"/>
</dbReference>
<dbReference type="EMBL" id="CP011112">
    <property type="protein sequence ID" value="AKU18337.1"/>
    <property type="molecule type" value="Genomic_DNA"/>
</dbReference>
<comment type="subcellular location">
    <subcellularLocation>
        <location evidence="1">Endomembrane system</location>
        <topology evidence="1">Peripheral membrane protein</topology>
    </subcellularLocation>
</comment>
<comment type="similarity">
    <text evidence="2">Belongs to the GPAT/DAPAT family.</text>
</comment>
<keyword evidence="4" id="KW-0472">Membrane</keyword>
<keyword evidence="3 7" id="KW-0808">Transferase</keyword>
<evidence type="ECO:0000256" key="4">
    <source>
        <dbReference type="ARBA" id="ARBA00023136"/>
    </source>
</evidence>
<dbReference type="PIRSF" id="PIRSF000437">
    <property type="entry name" value="GPAT_DHAPAT"/>
    <property type="match status" value="1"/>
</dbReference>
<dbReference type="GO" id="GO:0006629">
    <property type="term" value="P:lipid metabolic process"/>
    <property type="evidence" value="ECO:0007669"/>
    <property type="project" value="InterPro"/>
</dbReference>
<dbReference type="Pfam" id="PF01553">
    <property type="entry name" value="Acyltransferase"/>
    <property type="match status" value="1"/>
</dbReference>
<dbReference type="Proteomes" id="UP000066480">
    <property type="component" value="Chromosome"/>
</dbReference>
<keyword evidence="8" id="KW-1185">Reference proteome</keyword>
<feature type="domain" description="Phospholipid/glycerol acyltransferase" evidence="6">
    <location>
        <begin position="125"/>
        <end position="262"/>
    </location>
</feature>
<dbReference type="Pfam" id="PF19277">
    <property type="entry name" value="GPAT_C"/>
    <property type="match status" value="1"/>
</dbReference>
<evidence type="ECO:0000313" key="8">
    <source>
        <dbReference type="Proteomes" id="UP000066480"/>
    </source>
</evidence>
<reference evidence="7 8" key="1">
    <citation type="submission" date="2015-03" db="EMBL/GenBank/DDBJ databases">
        <title>Luteipulveratus halotolerans sp. nov., a novel actinobacterium (Dermacoccaceae) from Sarawak, Malaysia.</title>
        <authorList>
            <person name="Juboi H."/>
            <person name="Basik A."/>
            <person name="Shamsul S.S."/>
            <person name="Arnold P."/>
            <person name="Schmitt E.K."/>
            <person name="Sanglier J.-J."/>
            <person name="Yeo T."/>
        </authorList>
    </citation>
    <scope>NUCLEOTIDE SEQUENCE [LARGE SCALE GENOMIC DNA]</scope>
    <source>
        <strain evidence="7 8">MN07-A0370</strain>
    </source>
</reference>
<evidence type="ECO:0000256" key="1">
    <source>
        <dbReference type="ARBA" id="ARBA00004184"/>
    </source>
</evidence>
<evidence type="ECO:0000256" key="5">
    <source>
        <dbReference type="ARBA" id="ARBA00023315"/>
    </source>
</evidence>
<evidence type="ECO:0000256" key="3">
    <source>
        <dbReference type="ARBA" id="ARBA00022679"/>
    </source>
</evidence>
<organism evidence="7 8">
    <name type="scientific">Luteipulveratus mongoliensis</name>
    <dbReference type="NCBI Taxonomy" id="571913"/>
    <lineage>
        <taxon>Bacteria</taxon>
        <taxon>Bacillati</taxon>
        <taxon>Actinomycetota</taxon>
        <taxon>Actinomycetes</taxon>
        <taxon>Micrococcales</taxon>
        <taxon>Dermacoccaceae</taxon>
        <taxon>Luteipulveratus</taxon>
    </lineage>
</organism>
<dbReference type="InterPro" id="IPR002123">
    <property type="entry name" value="Plipid/glycerol_acylTrfase"/>
</dbReference>
<evidence type="ECO:0000259" key="6">
    <source>
        <dbReference type="SMART" id="SM00563"/>
    </source>
</evidence>
<dbReference type="OrthoDB" id="335193at2"/>
<dbReference type="NCBIfam" id="NF008883">
    <property type="entry name" value="PRK11915.1"/>
    <property type="match status" value="1"/>
</dbReference>
<dbReference type="STRING" id="571913.VV02_24980"/>
<dbReference type="KEGG" id="lmoi:VV02_24980"/>
<dbReference type="PANTHER" id="PTHR12563:SF17">
    <property type="entry name" value="DIHYDROXYACETONE PHOSPHATE ACYLTRANSFERASE"/>
    <property type="match status" value="1"/>
</dbReference>
<dbReference type="InterPro" id="IPR045520">
    <property type="entry name" value="GPAT/DHAPAT_C"/>
</dbReference>
<dbReference type="EC" id="2.3.1.15" evidence="7"/>
<name>A0A0K1JNP4_9MICO</name>
<dbReference type="RefSeq" id="WP_052596046.1">
    <property type="nucleotide sequence ID" value="NZ_CP011112.1"/>
</dbReference>
<dbReference type="InterPro" id="IPR022284">
    <property type="entry name" value="GPAT/DHAPAT"/>
</dbReference>
<protein>
    <submittedName>
        <fullName evidence="7">Glycerol-3-phosphate acyltransferase</fullName>
        <ecNumber evidence="7">2.3.1.15</ecNumber>
    </submittedName>
</protein>
<dbReference type="SUPFAM" id="SSF69593">
    <property type="entry name" value="Glycerol-3-phosphate (1)-acyltransferase"/>
    <property type="match status" value="1"/>
</dbReference>
<dbReference type="PATRIC" id="fig|571913.6.peg.5064"/>
<evidence type="ECO:0000313" key="7">
    <source>
        <dbReference type="EMBL" id="AKU18337.1"/>
    </source>
</evidence>
<dbReference type="GO" id="GO:0005886">
    <property type="term" value="C:plasma membrane"/>
    <property type="evidence" value="ECO:0007669"/>
    <property type="project" value="TreeGrafter"/>
</dbReference>
<sequence length="634" mass="70794">MRVVPESAAITGALDRVHARGVLQHAGLIGESLTPLASDSREVAELLVDPAYDDTMSALAAKLGQDETRVREEAAQYLREMSATHSDRASESFRKFGQWMMRAHDVFVDDDSISRLRSLDRQSSLLFLFSHRSYLDGAMVPEVLASRGISPAFTFAGANLNFFPMGSVVSRSGGIFIRRDTHDLPVYRGALRAYIGQLVRNRANLAWSIEGGRTRTGKLRPPVFGIMRYVVDAVDALDQASDGTGAEAHGDALVVPVSIVYDQLHEVARMTTEARGGNKRPEDLRWLVQFARDQRQRLGRAYLDFGEPFSLRDRLGELSAGEAPHLVERIALDTCHRINRATPVTATAIVSLAMLGVDRALSLGEVMETIEPLVGYLDSREWPVAGAANLTDRSTVRRALQELVASDVLTCYEGGTETVWRIGRDTHLIAAFYRNTAIHVLVERAIGELALLAAAEKGTDPGPTVREEALRLRELLKFDFFFSSRGEFGDELEAELRRFDSHADAKVEVDPGDLRQLLQRSSPHVAHLVLRPFLDAYHVVADRLVTWEDQGFDEKRFLDECLRVGRQWALQRRVASDESISLELFRTALRLAAHRDLLESDSPHLTKRREDFLVEIREAARRAGVVAEMARTHR</sequence>
<dbReference type="GO" id="GO:0012505">
    <property type="term" value="C:endomembrane system"/>
    <property type="evidence" value="ECO:0007669"/>
    <property type="project" value="UniProtKB-SubCell"/>
</dbReference>
<dbReference type="PANTHER" id="PTHR12563">
    <property type="entry name" value="GLYCEROL-3-PHOSPHATE ACYLTRANSFERASE"/>
    <property type="match status" value="1"/>
</dbReference>
<proteinExistence type="inferred from homology"/>
<dbReference type="AlphaFoldDB" id="A0A0K1JNP4"/>
<gene>
    <name evidence="7" type="ORF">VV02_24980</name>
</gene>
<evidence type="ECO:0000256" key="2">
    <source>
        <dbReference type="ARBA" id="ARBA00007937"/>
    </source>
</evidence>
<dbReference type="GO" id="GO:0004366">
    <property type="term" value="F:glycerol-3-phosphate O-acyltransferase activity"/>
    <property type="evidence" value="ECO:0007669"/>
    <property type="project" value="UniProtKB-EC"/>
</dbReference>